<gene>
    <name evidence="4" type="ORF">F7D57_03685</name>
</gene>
<evidence type="ECO:0000256" key="1">
    <source>
        <dbReference type="ARBA" id="ARBA00045658"/>
    </source>
</evidence>
<accession>A0AA91A3R4</accession>
<dbReference type="SUPFAM" id="SSF52540">
    <property type="entry name" value="P-loop containing nucleoside triphosphate hydrolases"/>
    <property type="match status" value="1"/>
</dbReference>
<evidence type="ECO:0000259" key="3">
    <source>
        <dbReference type="SMART" id="SM00833"/>
    </source>
</evidence>
<evidence type="ECO:0000256" key="2">
    <source>
        <dbReference type="SAM" id="MobiDB-lite"/>
    </source>
</evidence>
<dbReference type="InterPro" id="IPR003495">
    <property type="entry name" value="CobW/HypB/UreG_nucleotide-bd"/>
</dbReference>
<dbReference type="AlphaFoldDB" id="A0AA91A3R4"/>
<dbReference type="SMART" id="SM00833">
    <property type="entry name" value="CobW_C"/>
    <property type="match status" value="1"/>
</dbReference>
<comment type="function">
    <text evidence="1">Zinc chaperone that directly transfers zinc cofactor to target proteins, thereby activating them. Zinc is transferred from the CXCC motif in the GTPase domain to the zinc binding site in target proteins in a process requiring GTP hydrolysis.</text>
</comment>
<dbReference type="InterPro" id="IPR051927">
    <property type="entry name" value="Zn_Chap_cDPG_Synth"/>
</dbReference>
<comment type="caution">
    <text evidence="4">The sequence shown here is derived from an EMBL/GenBank/DDBJ whole genome shotgun (WGS) entry which is preliminary data.</text>
</comment>
<dbReference type="PANTHER" id="PTHR43603">
    <property type="entry name" value="COBW DOMAIN-CONTAINING PROTEIN DDB_G0274527"/>
    <property type="match status" value="1"/>
</dbReference>
<name>A0AA91A3R4_9BACT</name>
<dbReference type="Gene3D" id="3.40.50.300">
    <property type="entry name" value="P-loop containing nucleotide triphosphate hydrolases"/>
    <property type="match status" value="1"/>
</dbReference>
<sequence>MNNKEVPVLLLTGYLGSGKTTLLNKILANKKGIKFAVIVNDIGEVNIDAALIEKGGVVGQKDDSLVSLQNGCICCTLKMDLVEQLKEIVDMKRFDYIVIEASGICEPAPIAQTICSIPSLGPQYIKNGILRLDSIVTVVDALRMKDEFANGSDLMKPNLDEEDLASLVIQQMEFCNIILLNKAADVEPKELEHLKQIIRAIQPKAEIFECNYGDVDLDLIVNTHKFDWQTVATSAGWIQEIESERSGEEDHDEEEHEHHHHHDEEDDEHEHHHHDEDDDEHEHHHHDHEDHEHGHHHHHHHDHDHDHEGGEVEEYGIGTFVYYRRKAFDLGLFDEFVARKWPRDIVRAKGICYFADEPDMCYVFEQAGQQKTVKQAGQWLATMPADQLAELRKNNPQLEKEWDEKLGDRMIKIVFIGQHIKDQKDAIIAELDKTLAL</sequence>
<dbReference type="SUPFAM" id="SSF90002">
    <property type="entry name" value="Hypothetical protein YjiA, C-terminal domain"/>
    <property type="match status" value="1"/>
</dbReference>
<feature type="domain" description="CobW C-terminal" evidence="3">
    <location>
        <begin position="317"/>
        <end position="435"/>
    </location>
</feature>
<dbReference type="Pfam" id="PF07683">
    <property type="entry name" value="CobW_C"/>
    <property type="match status" value="1"/>
</dbReference>
<dbReference type="PANTHER" id="PTHR43603:SF1">
    <property type="entry name" value="ZINC-REGULATED GTPASE METALLOPROTEIN ACTIVATOR 1"/>
    <property type="match status" value="1"/>
</dbReference>
<dbReference type="Proteomes" id="UP000405805">
    <property type="component" value="Unassembled WGS sequence"/>
</dbReference>
<evidence type="ECO:0000313" key="5">
    <source>
        <dbReference type="Proteomes" id="UP000405805"/>
    </source>
</evidence>
<feature type="region of interest" description="Disordered" evidence="2">
    <location>
        <begin position="243"/>
        <end position="310"/>
    </location>
</feature>
<dbReference type="InterPro" id="IPR011629">
    <property type="entry name" value="CobW-like_C"/>
</dbReference>
<organism evidence="4 5">
    <name type="scientific">Segatella copri</name>
    <dbReference type="NCBI Taxonomy" id="165179"/>
    <lineage>
        <taxon>Bacteria</taxon>
        <taxon>Pseudomonadati</taxon>
        <taxon>Bacteroidota</taxon>
        <taxon>Bacteroidia</taxon>
        <taxon>Bacteroidales</taxon>
        <taxon>Prevotellaceae</taxon>
        <taxon>Segatella</taxon>
    </lineage>
</organism>
<dbReference type="EMBL" id="VZBP01000050">
    <property type="protein sequence ID" value="MQO08839.1"/>
    <property type="molecule type" value="Genomic_DNA"/>
</dbReference>
<dbReference type="CDD" id="cd03112">
    <property type="entry name" value="CobW-like"/>
    <property type="match status" value="1"/>
</dbReference>
<dbReference type="RefSeq" id="WP_153096393.1">
    <property type="nucleotide sequence ID" value="NZ_VZBP01000050.1"/>
</dbReference>
<dbReference type="Pfam" id="PF02492">
    <property type="entry name" value="cobW"/>
    <property type="match status" value="1"/>
</dbReference>
<reference evidence="5" key="1">
    <citation type="submission" date="2019-09" db="EMBL/GenBank/DDBJ databases">
        <title>Distinct polysaccharide growth profiles of human intestinal Prevotella copri isolates.</title>
        <authorList>
            <person name="Fehlner-Peach H."/>
            <person name="Magnabosco C."/>
            <person name="Raghavan V."/>
            <person name="Scher J.U."/>
            <person name="Tett A."/>
            <person name="Cox L.M."/>
            <person name="Gottsegen C."/>
            <person name="Watters A."/>
            <person name="Wiltshire- Gordon J.D."/>
            <person name="Segata N."/>
            <person name="Bonneau R."/>
            <person name="Littman D.R."/>
        </authorList>
    </citation>
    <scope>NUCLEOTIDE SEQUENCE [LARGE SCALE GENOMIC DNA]</scope>
    <source>
        <strain evidence="5">iA624</strain>
    </source>
</reference>
<evidence type="ECO:0000313" key="4">
    <source>
        <dbReference type="EMBL" id="MQO08839.1"/>
    </source>
</evidence>
<proteinExistence type="predicted"/>
<protein>
    <submittedName>
        <fullName evidence="4">GTP-binding protein</fullName>
    </submittedName>
</protein>
<dbReference type="InterPro" id="IPR027417">
    <property type="entry name" value="P-loop_NTPase"/>
</dbReference>